<evidence type="ECO:0000256" key="1">
    <source>
        <dbReference type="ARBA" id="ARBA00007227"/>
    </source>
</evidence>
<dbReference type="Gene3D" id="1.10.260.40">
    <property type="entry name" value="lambda repressor-like DNA-binding domains"/>
    <property type="match status" value="1"/>
</dbReference>
<feature type="compositionally biased region" description="Polar residues" evidence="2">
    <location>
        <begin position="388"/>
        <end position="413"/>
    </location>
</feature>
<dbReference type="InterPro" id="IPR001387">
    <property type="entry name" value="Cro/C1-type_HTH"/>
</dbReference>
<accession>A0A1H9X1B5</accession>
<gene>
    <name evidence="4" type="ORF">SAMN04488000_12697</name>
</gene>
<organism evidence="4 5">
    <name type="scientific">Lentzea albida</name>
    <dbReference type="NCBI Taxonomy" id="65499"/>
    <lineage>
        <taxon>Bacteria</taxon>
        <taxon>Bacillati</taxon>
        <taxon>Actinomycetota</taxon>
        <taxon>Actinomycetes</taxon>
        <taxon>Pseudonocardiales</taxon>
        <taxon>Pseudonocardiaceae</taxon>
        <taxon>Lentzea</taxon>
    </lineage>
</organism>
<sequence length="413" mass="45274">MSKDPRQPSLFDAPSTGMVADLFEPARLTQARVLAGMTKQDLADKLGVSPAAVGQYEAGITRPRPDHIETLSSTLDFPVAFFAGGRPYARLDSSMAHFRSLRTTRVGERAKATALVEQLWELTFALEKRVELPPVDLPIAPPGASLPVGAEPEAVAREVRRQWGIDKGPLRHLVRTMELRGVIVSVLSFAGDDVARVDAFCTSRLPRPVVILTPDRANDIYRHRFTAAHELGHLMLHADIVPGDLEQEREASRFAAELLTPAAEIERELPSRFRMAALEELSRVWGVSPASLVRRSKELGVISDVSARRAYQRVQQLRSAGLMRPDTIAGYPGETPTLLPSAFELAEQHGLSLKELANELAWPLRRVRQLLGMDDSRPALRLVAPSPTAGTSQSKPSDQGTGDTRTRGNSACR</sequence>
<dbReference type="SUPFAM" id="SSF47413">
    <property type="entry name" value="lambda repressor-like DNA-binding domains"/>
    <property type="match status" value="1"/>
</dbReference>
<reference evidence="5" key="1">
    <citation type="submission" date="2016-10" db="EMBL/GenBank/DDBJ databases">
        <authorList>
            <person name="Varghese N."/>
            <person name="Submissions S."/>
        </authorList>
    </citation>
    <scope>NUCLEOTIDE SEQUENCE [LARGE SCALE GENOMIC DNA]</scope>
    <source>
        <strain evidence="5">DSM 44437</strain>
    </source>
</reference>
<evidence type="ECO:0000313" key="4">
    <source>
        <dbReference type="EMBL" id="SES39998.1"/>
    </source>
</evidence>
<dbReference type="InterPro" id="IPR052345">
    <property type="entry name" value="Rad_response_metalloprotease"/>
</dbReference>
<proteinExistence type="inferred from homology"/>
<dbReference type="STRING" id="65499.SAMN04488000_12697"/>
<protein>
    <submittedName>
        <fullName evidence="4">Zn-dependent peptidase ImmA, M78 family</fullName>
    </submittedName>
</protein>
<evidence type="ECO:0000256" key="2">
    <source>
        <dbReference type="SAM" id="MobiDB-lite"/>
    </source>
</evidence>
<evidence type="ECO:0000259" key="3">
    <source>
        <dbReference type="PROSITE" id="PS50943"/>
    </source>
</evidence>
<dbReference type="Proteomes" id="UP000199503">
    <property type="component" value="Unassembled WGS sequence"/>
</dbReference>
<dbReference type="RefSeq" id="WP_177230178.1">
    <property type="nucleotide sequence ID" value="NZ_FOFV01000026.1"/>
</dbReference>
<feature type="domain" description="HTH cro/C1-type" evidence="3">
    <location>
        <begin position="28"/>
        <end position="82"/>
    </location>
</feature>
<dbReference type="InterPro" id="IPR010982">
    <property type="entry name" value="Lambda_DNA-bd_dom_sf"/>
</dbReference>
<dbReference type="Pfam" id="PF01381">
    <property type="entry name" value="HTH_3"/>
    <property type="match status" value="1"/>
</dbReference>
<evidence type="ECO:0000313" key="5">
    <source>
        <dbReference type="Proteomes" id="UP000199503"/>
    </source>
</evidence>
<name>A0A1H9X1B5_9PSEU</name>
<dbReference type="Pfam" id="PF06114">
    <property type="entry name" value="Peptidase_M78"/>
    <property type="match status" value="1"/>
</dbReference>
<keyword evidence="5" id="KW-1185">Reference proteome</keyword>
<dbReference type="PANTHER" id="PTHR43236:SF1">
    <property type="entry name" value="BLL7220 PROTEIN"/>
    <property type="match status" value="1"/>
</dbReference>
<dbReference type="AlphaFoldDB" id="A0A1H9X1B5"/>
<dbReference type="InterPro" id="IPR010359">
    <property type="entry name" value="IrrE_HExxH"/>
</dbReference>
<dbReference type="CDD" id="cd00093">
    <property type="entry name" value="HTH_XRE"/>
    <property type="match status" value="1"/>
</dbReference>
<dbReference type="SMART" id="SM00530">
    <property type="entry name" value="HTH_XRE"/>
    <property type="match status" value="1"/>
</dbReference>
<dbReference type="EMBL" id="FOFV01000026">
    <property type="protein sequence ID" value="SES39998.1"/>
    <property type="molecule type" value="Genomic_DNA"/>
</dbReference>
<dbReference type="Gene3D" id="1.10.10.2910">
    <property type="match status" value="1"/>
</dbReference>
<comment type="similarity">
    <text evidence="1">Belongs to the short-chain fatty acyl-CoA assimilation regulator (ScfR) family.</text>
</comment>
<feature type="region of interest" description="Disordered" evidence="2">
    <location>
        <begin position="381"/>
        <end position="413"/>
    </location>
</feature>
<dbReference type="PANTHER" id="PTHR43236">
    <property type="entry name" value="ANTITOXIN HIGA1"/>
    <property type="match status" value="1"/>
</dbReference>
<dbReference type="GO" id="GO:0003677">
    <property type="term" value="F:DNA binding"/>
    <property type="evidence" value="ECO:0007669"/>
    <property type="project" value="InterPro"/>
</dbReference>
<dbReference type="PROSITE" id="PS50943">
    <property type="entry name" value="HTH_CROC1"/>
    <property type="match status" value="1"/>
</dbReference>